<keyword evidence="1" id="KW-0547">Nucleotide-binding</keyword>
<protein>
    <recommendedName>
        <fullName evidence="6">Helicase/UvrB N-terminal domain-containing protein</fullName>
    </recommendedName>
</protein>
<accession>V8P440</accession>
<keyword evidence="8" id="KW-1185">Reference proteome</keyword>
<keyword evidence="4" id="KW-0067">ATP-binding</keyword>
<evidence type="ECO:0000256" key="5">
    <source>
        <dbReference type="SAM" id="MobiDB-lite"/>
    </source>
</evidence>
<dbReference type="InterPro" id="IPR006935">
    <property type="entry name" value="Helicase/UvrB_N"/>
</dbReference>
<name>V8P440_OPHHA</name>
<dbReference type="OrthoDB" id="6513042at2759"/>
<proteinExistence type="predicted"/>
<feature type="domain" description="Helicase/UvrB N-terminal" evidence="6">
    <location>
        <begin position="94"/>
        <end position="158"/>
    </location>
</feature>
<evidence type="ECO:0000256" key="2">
    <source>
        <dbReference type="ARBA" id="ARBA00022801"/>
    </source>
</evidence>
<dbReference type="GO" id="GO:0045003">
    <property type="term" value="P:double-strand break repair via synthesis-dependent strand annealing"/>
    <property type="evidence" value="ECO:0007669"/>
    <property type="project" value="TreeGrafter"/>
</dbReference>
<dbReference type="PANTHER" id="PTHR14025:SF20">
    <property type="entry name" value="FANCONI ANEMIA GROUP M PROTEIN"/>
    <property type="match status" value="1"/>
</dbReference>
<evidence type="ECO:0000256" key="3">
    <source>
        <dbReference type="ARBA" id="ARBA00022806"/>
    </source>
</evidence>
<dbReference type="GO" id="GO:0043138">
    <property type="term" value="F:3'-5' DNA helicase activity"/>
    <property type="evidence" value="ECO:0007669"/>
    <property type="project" value="TreeGrafter"/>
</dbReference>
<evidence type="ECO:0000259" key="6">
    <source>
        <dbReference type="Pfam" id="PF04851"/>
    </source>
</evidence>
<dbReference type="GO" id="GO:0000400">
    <property type="term" value="F:four-way junction DNA binding"/>
    <property type="evidence" value="ECO:0007669"/>
    <property type="project" value="TreeGrafter"/>
</dbReference>
<organism evidence="7 8">
    <name type="scientific">Ophiophagus hannah</name>
    <name type="common">King cobra</name>
    <name type="synonym">Naja hannah</name>
    <dbReference type="NCBI Taxonomy" id="8665"/>
    <lineage>
        <taxon>Eukaryota</taxon>
        <taxon>Metazoa</taxon>
        <taxon>Chordata</taxon>
        <taxon>Craniata</taxon>
        <taxon>Vertebrata</taxon>
        <taxon>Euteleostomi</taxon>
        <taxon>Lepidosauria</taxon>
        <taxon>Squamata</taxon>
        <taxon>Bifurcata</taxon>
        <taxon>Unidentata</taxon>
        <taxon>Episquamata</taxon>
        <taxon>Toxicofera</taxon>
        <taxon>Serpentes</taxon>
        <taxon>Colubroidea</taxon>
        <taxon>Elapidae</taxon>
        <taxon>Elapinae</taxon>
        <taxon>Ophiophagus</taxon>
    </lineage>
</organism>
<dbReference type="AlphaFoldDB" id="V8P440"/>
<dbReference type="SUPFAM" id="SSF52540">
    <property type="entry name" value="P-loop containing nucleoside triphosphate hydrolases"/>
    <property type="match status" value="1"/>
</dbReference>
<dbReference type="Pfam" id="PF04851">
    <property type="entry name" value="ResIII"/>
    <property type="match status" value="1"/>
</dbReference>
<sequence>MANPDSALVNHGPSSSSPVGEQLRGLASRSCPLHSSCCCRCSSGMQNCAGDEFMWEEHLPSARALLLPGDSLVAHRALSPSSIYMEMCTYQVRTSWEALLANTLLCLPTGLGKTLVAAVVMYNFYWWFPGNKFQFLAPTKPLVAQQQEACTCLLGIPAEHMAEMMGGCLVMSSPWLRMTLFSQELT</sequence>
<keyword evidence="2" id="KW-0378">Hydrolase</keyword>
<dbReference type="GO" id="GO:0036297">
    <property type="term" value="P:interstrand cross-link repair"/>
    <property type="evidence" value="ECO:0007669"/>
    <property type="project" value="TreeGrafter"/>
</dbReference>
<dbReference type="Proteomes" id="UP000018936">
    <property type="component" value="Unassembled WGS sequence"/>
</dbReference>
<evidence type="ECO:0000313" key="7">
    <source>
        <dbReference type="EMBL" id="ETE68783.1"/>
    </source>
</evidence>
<evidence type="ECO:0000256" key="1">
    <source>
        <dbReference type="ARBA" id="ARBA00022741"/>
    </source>
</evidence>
<evidence type="ECO:0000313" key="8">
    <source>
        <dbReference type="Proteomes" id="UP000018936"/>
    </source>
</evidence>
<reference evidence="7 8" key="1">
    <citation type="journal article" date="2013" name="Proc. Natl. Acad. Sci. U.S.A.">
        <title>The king cobra genome reveals dynamic gene evolution and adaptation in the snake venom system.</title>
        <authorList>
            <person name="Vonk F.J."/>
            <person name="Casewell N.R."/>
            <person name="Henkel C.V."/>
            <person name="Heimberg A.M."/>
            <person name="Jansen H.J."/>
            <person name="McCleary R.J."/>
            <person name="Kerkkamp H.M."/>
            <person name="Vos R.A."/>
            <person name="Guerreiro I."/>
            <person name="Calvete J.J."/>
            <person name="Wuster W."/>
            <person name="Woods A.E."/>
            <person name="Logan J.M."/>
            <person name="Harrison R.A."/>
            <person name="Castoe T.A."/>
            <person name="de Koning A.P."/>
            <person name="Pollock D.D."/>
            <person name="Yandell M."/>
            <person name="Calderon D."/>
            <person name="Renjifo C."/>
            <person name="Currier R.B."/>
            <person name="Salgado D."/>
            <person name="Pla D."/>
            <person name="Sanz L."/>
            <person name="Hyder A.S."/>
            <person name="Ribeiro J.M."/>
            <person name="Arntzen J.W."/>
            <person name="van den Thillart G.E."/>
            <person name="Boetzer M."/>
            <person name="Pirovano W."/>
            <person name="Dirks R.P."/>
            <person name="Spaink H.P."/>
            <person name="Duboule D."/>
            <person name="McGlinn E."/>
            <person name="Kini R.M."/>
            <person name="Richardson M.K."/>
        </authorList>
    </citation>
    <scope>NUCLEOTIDE SEQUENCE</scope>
    <source>
        <tissue evidence="7">Blood</tissue>
    </source>
</reference>
<dbReference type="EMBL" id="AZIM01000938">
    <property type="protein sequence ID" value="ETE68783.1"/>
    <property type="molecule type" value="Genomic_DNA"/>
</dbReference>
<keyword evidence="3" id="KW-0347">Helicase</keyword>
<feature type="region of interest" description="Disordered" evidence="5">
    <location>
        <begin position="1"/>
        <end position="21"/>
    </location>
</feature>
<dbReference type="GO" id="GO:0005524">
    <property type="term" value="F:ATP binding"/>
    <property type="evidence" value="ECO:0007669"/>
    <property type="project" value="UniProtKB-KW"/>
</dbReference>
<dbReference type="GO" id="GO:0009378">
    <property type="term" value="F:four-way junction helicase activity"/>
    <property type="evidence" value="ECO:0007669"/>
    <property type="project" value="TreeGrafter"/>
</dbReference>
<dbReference type="InterPro" id="IPR027417">
    <property type="entry name" value="P-loop_NTPase"/>
</dbReference>
<dbReference type="GO" id="GO:0016787">
    <property type="term" value="F:hydrolase activity"/>
    <property type="evidence" value="ECO:0007669"/>
    <property type="project" value="UniProtKB-KW"/>
</dbReference>
<gene>
    <name evidence="7" type="ORF">L345_05418</name>
</gene>
<evidence type="ECO:0000256" key="4">
    <source>
        <dbReference type="ARBA" id="ARBA00022840"/>
    </source>
</evidence>
<feature type="non-terminal residue" evidence="7">
    <location>
        <position position="1"/>
    </location>
</feature>
<dbReference type="PANTHER" id="PTHR14025">
    <property type="entry name" value="FANCONI ANEMIA GROUP M FANCM FAMILY MEMBER"/>
    <property type="match status" value="1"/>
</dbReference>
<comment type="caution">
    <text evidence="7">The sequence shown here is derived from an EMBL/GenBank/DDBJ whole genome shotgun (WGS) entry which is preliminary data.</text>
</comment>
<dbReference type="Gene3D" id="3.40.50.300">
    <property type="entry name" value="P-loop containing nucleotide triphosphate hydrolases"/>
    <property type="match status" value="1"/>
</dbReference>